<keyword evidence="1" id="KW-0479">Metal-binding</keyword>
<keyword evidence="2 5" id="KW-0863">Zinc-finger</keyword>
<keyword evidence="4" id="KW-0143">Chaperone</keyword>
<proteinExistence type="predicted"/>
<dbReference type="GO" id="GO:0042407">
    <property type="term" value="P:cristae formation"/>
    <property type="evidence" value="ECO:0007669"/>
    <property type="project" value="TreeGrafter"/>
</dbReference>
<dbReference type="InterPro" id="IPR001623">
    <property type="entry name" value="DnaJ_domain"/>
</dbReference>
<keyword evidence="3" id="KW-0862">Zinc</keyword>
<protein>
    <recommendedName>
        <fullName evidence="11">FYVE-type domain-containing protein</fullName>
    </recommendedName>
</protein>
<dbReference type="SMART" id="SM00064">
    <property type="entry name" value="FYVE"/>
    <property type="match status" value="1"/>
</dbReference>
<evidence type="ECO:0000256" key="2">
    <source>
        <dbReference type="ARBA" id="ARBA00022771"/>
    </source>
</evidence>
<dbReference type="InterPro" id="IPR011011">
    <property type="entry name" value="Znf_FYVE_PHD"/>
</dbReference>
<dbReference type="InterPro" id="IPR013083">
    <property type="entry name" value="Znf_RING/FYVE/PHD"/>
</dbReference>
<evidence type="ECO:0000256" key="5">
    <source>
        <dbReference type="PROSITE-ProRule" id="PRU00091"/>
    </source>
</evidence>
<feature type="domain" description="J" evidence="7">
    <location>
        <begin position="359"/>
        <end position="424"/>
    </location>
</feature>
<gene>
    <name evidence="9" type="ORF">DYB32_006879</name>
</gene>
<dbReference type="Pfam" id="PF00226">
    <property type="entry name" value="DnaJ"/>
    <property type="match status" value="1"/>
</dbReference>
<keyword evidence="10" id="KW-1185">Reference proteome</keyword>
<dbReference type="Proteomes" id="UP000285060">
    <property type="component" value="Unassembled WGS sequence"/>
</dbReference>
<evidence type="ECO:0008006" key="11">
    <source>
        <dbReference type="Google" id="ProtNLM"/>
    </source>
</evidence>
<dbReference type="InterPro" id="IPR052243">
    <property type="entry name" value="Mito_inner_membrane_organizer"/>
</dbReference>
<dbReference type="InterPro" id="IPR000306">
    <property type="entry name" value="Znf_FYVE"/>
</dbReference>
<dbReference type="EMBL" id="QUSY01000801">
    <property type="protein sequence ID" value="RHY27275.1"/>
    <property type="molecule type" value="Genomic_DNA"/>
</dbReference>
<dbReference type="SMART" id="SM00271">
    <property type="entry name" value="DnaJ"/>
    <property type="match status" value="1"/>
</dbReference>
<evidence type="ECO:0000313" key="9">
    <source>
        <dbReference type="EMBL" id="RHY27275.1"/>
    </source>
</evidence>
<organism evidence="9 10">
    <name type="scientific">Aphanomyces invadans</name>
    <dbReference type="NCBI Taxonomy" id="157072"/>
    <lineage>
        <taxon>Eukaryota</taxon>
        <taxon>Sar</taxon>
        <taxon>Stramenopiles</taxon>
        <taxon>Oomycota</taxon>
        <taxon>Saprolegniomycetes</taxon>
        <taxon>Saprolegniales</taxon>
        <taxon>Verrucalvaceae</taxon>
        <taxon>Aphanomyces</taxon>
    </lineage>
</organism>
<dbReference type="Pfam" id="PF11875">
    <property type="entry name" value="DnaJ-like_C11_C"/>
    <property type="match status" value="1"/>
</dbReference>
<dbReference type="PROSITE" id="PS50076">
    <property type="entry name" value="DNAJ_2"/>
    <property type="match status" value="1"/>
</dbReference>
<dbReference type="PANTHER" id="PTHR44157:SF1">
    <property type="entry name" value="DNAJ HOMOLOG SUBFAMILY C MEMBER 11"/>
    <property type="match status" value="1"/>
</dbReference>
<evidence type="ECO:0000313" key="10">
    <source>
        <dbReference type="Proteomes" id="UP000285060"/>
    </source>
</evidence>
<sequence length="784" mass="88844">MLSRVRSAVSTGSPSPADTVRAAPIQHTLGPTEKRTCYKYIQSRHQSALEFSSPAVVRDFVKTKNGVDVFESRLTWQDIRAVTRINGTVKDVMALLCANDTDTFAACQKVLDTCLSDAKHDSSHYHCGLKWLAIMVDSDQVQPKIFDVVFLDYTDVCHTTEKQWMGYRIVESIRVVGCTRASIRSEVYVVMDTSTRGVVEVTYAAHMDWKMPGKPKMDGLADAVIQRLTNMRIHCENERLKKLEIINPVDWVHNTARSKCAICDVAFHFILRKRHHCRMCGEVICRKCNTKIDVPIGLGAKQLRVRVCVHCLVKCRETQTELLQRPSAQPATRNREQTFFIDNMADLPPIWFDAAPDTDYYAALNVHRDASTEEIRRAFFVLSREFHPDKTAHRDDANQQYPRLDRAYKVLSSRPLRLAYDQYGERGVVALEEDKEVDDWSIANYAHPDEYVQERLRLLLRRWYEKQLEAPFSSQTDCEVEVDARDFVQHPMYSLKQLFNKQHRMIGISQMVMRQSTNIHVSRNTTVVVGGYLYDKHGLGLGALTCGINYVTADPVYTSFARGNVRFVVPVVVAPLSTANAWNTLVAATAPFLVAAVVGQVVKPARKRKEQAYASYQRDLAGSVFHRIRYRARQSAHARRVSYLMEARRCALSQQTLMGKQAAKNTALDGGVNVLVARYGQNPSVRLIHVMHMSLTRMAILDGTRLRRNGRLYLPSTSKAGLLGFYNPMLGLYDPADASHPAQPHLYIRYAFDGHVYEATFGDLQQVVLPSAHAQHMGQVGQLF</sequence>
<reference evidence="9 10" key="1">
    <citation type="submission" date="2018-08" db="EMBL/GenBank/DDBJ databases">
        <title>Aphanomyces genome sequencing and annotation.</title>
        <authorList>
            <person name="Minardi D."/>
            <person name="Oidtmann B."/>
            <person name="Van Der Giezen M."/>
            <person name="Studholme D.J."/>
        </authorList>
    </citation>
    <scope>NUCLEOTIDE SEQUENCE [LARGE SCALE GENOMIC DNA]</scope>
    <source>
        <strain evidence="9 10">NJM0002</strain>
    </source>
</reference>
<dbReference type="Pfam" id="PF01363">
    <property type="entry name" value="FYVE"/>
    <property type="match status" value="1"/>
</dbReference>
<dbReference type="GO" id="GO:0005739">
    <property type="term" value="C:mitochondrion"/>
    <property type="evidence" value="ECO:0007669"/>
    <property type="project" value="GOC"/>
</dbReference>
<dbReference type="PANTHER" id="PTHR44157">
    <property type="entry name" value="DNAJ HOMOLOG SUBFAMILY C MEMBER 11"/>
    <property type="match status" value="1"/>
</dbReference>
<dbReference type="VEuPathDB" id="FungiDB:H310_09913"/>
<dbReference type="Gene3D" id="3.30.40.10">
    <property type="entry name" value="Zinc/RING finger domain, C3HC4 (zinc finger)"/>
    <property type="match status" value="1"/>
</dbReference>
<dbReference type="SUPFAM" id="SSF57903">
    <property type="entry name" value="FYVE/PHD zinc finger"/>
    <property type="match status" value="1"/>
</dbReference>
<evidence type="ECO:0000259" key="7">
    <source>
        <dbReference type="PROSITE" id="PS50076"/>
    </source>
</evidence>
<evidence type="ECO:0000256" key="6">
    <source>
        <dbReference type="SAM" id="MobiDB-lite"/>
    </source>
</evidence>
<evidence type="ECO:0000256" key="3">
    <source>
        <dbReference type="ARBA" id="ARBA00022833"/>
    </source>
</evidence>
<evidence type="ECO:0000256" key="4">
    <source>
        <dbReference type="ARBA" id="ARBA00023186"/>
    </source>
</evidence>
<dbReference type="InterPro" id="IPR024586">
    <property type="entry name" value="DnaJ-like_C11_C"/>
</dbReference>
<dbReference type="SUPFAM" id="SSF46565">
    <property type="entry name" value="Chaperone J-domain"/>
    <property type="match status" value="1"/>
</dbReference>
<name>A0A418AQ19_9STRA</name>
<evidence type="ECO:0000256" key="1">
    <source>
        <dbReference type="ARBA" id="ARBA00022723"/>
    </source>
</evidence>
<dbReference type="VEuPathDB" id="FungiDB:H310_09912"/>
<feature type="region of interest" description="Disordered" evidence="6">
    <location>
        <begin position="1"/>
        <end position="21"/>
    </location>
</feature>
<accession>A0A418AQ19</accession>
<dbReference type="PROSITE" id="PS50178">
    <property type="entry name" value="ZF_FYVE"/>
    <property type="match status" value="1"/>
</dbReference>
<dbReference type="GO" id="GO:0008270">
    <property type="term" value="F:zinc ion binding"/>
    <property type="evidence" value="ECO:0007669"/>
    <property type="project" value="UniProtKB-KW"/>
</dbReference>
<dbReference type="InterPro" id="IPR036869">
    <property type="entry name" value="J_dom_sf"/>
</dbReference>
<dbReference type="AlphaFoldDB" id="A0A418AQ19"/>
<dbReference type="PRINTS" id="PR00625">
    <property type="entry name" value="JDOMAIN"/>
</dbReference>
<dbReference type="CDD" id="cd06257">
    <property type="entry name" value="DnaJ"/>
    <property type="match status" value="1"/>
</dbReference>
<dbReference type="InterPro" id="IPR017455">
    <property type="entry name" value="Znf_FYVE-rel"/>
</dbReference>
<dbReference type="Gene3D" id="1.10.287.110">
    <property type="entry name" value="DnaJ domain"/>
    <property type="match status" value="1"/>
</dbReference>
<feature type="domain" description="FYVE-type" evidence="8">
    <location>
        <begin position="254"/>
        <end position="316"/>
    </location>
</feature>
<evidence type="ECO:0000259" key="8">
    <source>
        <dbReference type="PROSITE" id="PS50178"/>
    </source>
</evidence>
<comment type="caution">
    <text evidence="9">The sequence shown here is derived from an EMBL/GenBank/DDBJ whole genome shotgun (WGS) entry which is preliminary data.</text>
</comment>